<organism evidence="1">
    <name type="scientific">Utricularia reniformis</name>
    <dbReference type="NCBI Taxonomy" id="192314"/>
    <lineage>
        <taxon>Eukaryota</taxon>
        <taxon>Viridiplantae</taxon>
        <taxon>Streptophyta</taxon>
        <taxon>Embryophyta</taxon>
        <taxon>Tracheophyta</taxon>
        <taxon>Spermatophyta</taxon>
        <taxon>Magnoliopsida</taxon>
        <taxon>eudicotyledons</taxon>
        <taxon>Gunneridae</taxon>
        <taxon>Pentapetalae</taxon>
        <taxon>asterids</taxon>
        <taxon>lamiids</taxon>
        <taxon>Lamiales</taxon>
        <taxon>Lentibulariaceae</taxon>
        <taxon>Utricularia</taxon>
    </lineage>
</organism>
<name>A0A1Y0B175_9LAMI</name>
<dbReference type="EMBL" id="KY774314">
    <property type="protein sequence ID" value="ART31134.1"/>
    <property type="molecule type" value="Genomic_DNA"/>
</dbReference>
<accession>A0A1Y0B175</accession>
<protein>
    <submittedName>
        <fullName evidence="1">Uncharacterized protein</fullName>
    </submittedName>
</protein>
<proteinExistence type="predicted"/>
<sequence>MHFFFFFRRCSLKSLSIAYEPHYSNNCCYKSIHFLALQCIL</sequence>
<keyword evidence="1" id="KW-0496">Mitochondrion</keyword>
<evidence type="ECO:0000313" key="1">
    <source>
        <dbReference type="EMBL" id="ART31134.1"/>
    </source>
</evidence>
<geneLocation type="mitochondrion" evidence="1"/>
<gene>
    <name evidence="1" type="ORF">AEK19_MT0905</name>
</gene>
<reference evidence="1" key="1">
    <citation type="submission" date="2017-03" db="EMBL/GenBank/DDBJ databases">
        <title>The mitochondrial genome of the carnivorous plant Utricularia reniformis (Lentibulariaceae): structure, comparative analysis and evolutionary landmarks.</title>
        <authorList>
            <person name="Silva S.R."/>
            <person name="Alvarenga D.O."/>
            <person name="Michael T.P."/>
            <person name="Miranda V.F.O."/>
            <person name="Varani A.M."/>
        </authorList>
    </citation>
    <scope>NUCLEOTIDE SEQUENCE</scope>
</reference>
<dbReference type="AlphaFoldDB" id="A0A1Y0B175"/>